<dbReference type="SUPFAM" id="SSF89392">
    <property type="entry name" value="Prokaryotic lipoproteins and lipoprotein localization factors"/>
    <property type="match status" value="1"/>
</dbReference>
<dbReference type="PANTHER" id="PTHR35869">
    <property type="entry name" value="OUTER-MEMBRANE LIPOPROTEIN CARRIER PROTEIN"/>
    <property type="match status" value="1"/>
</dbReference>
<dbReference type="EMBL" id="CP021255">
    <property type="protein sequence ID" value="AVD72052.1"/>
    <property type="molecule type" value="Genomic_DNA"/>
</dbReference>
<dbReference type="CDD" id="cd16325">
    <property type="entry name" value="LolA"/>
    <property type="match status" value="1"/>
</dbReference>
<reference evidence="3" key="2">
    <citation type="journal article" date="2018" name="MBio">
        <title>Insights into the evolution of host association through the isolation and characterization of a novel human periodontal pathobiont, Desulfobulbus oralis.</title>
        <authorList>
            <person name="Cross K.L."/>
            <person name="Chirania P."/>
            <person name="Xiong W."/>
            <person name="Beall C.J."/>
            <person name="Elkins J.G."/>
            <person name="Giannone R.J."/>
            <person name="Griffen A.L."/>
            <person name="Guss A.M."/>
            <person name="Hettich R.L."/>
            <person name="Joshi S.S."/>
            <person name="Mokrzan E.M."/>
            <person name="Martin R.K."/>
            <person name="Zhulin I.B."/>
            <person name="Leys E.J."/>
            <person name="Podar M."/>
        </authorList>
    </citation>
    <scope>NUCLEOTIDE SEQUENCE [LARGE SCALE GENOMIC DNA]</scope>
    <source>
        <strain evidence="3">ORNL</strain>
    </source>
</reference>
<proteinExistence type="predicted"/>
<name>A0A2L1GQV4_9BACT</name>
<dbReference type="InterPro" id="IPR029046">
    <property type="entry name" value="LolA/LolB/LppX"/>
</dbReference>
<dbReference type="Proteomes" id="UP000239867">
    <property type="component" value="Chromosome"/>
</dbReference>
<keyword evidence="1 2" id="KW-0732">Signal</keyword>
<dbReference type="Pfam" id="PF03548">
    <property type="entry name" value="LolA"/>
    <property type="match status" value="1"/>
</dbReference>
<dbReference type="Gene3D" id="2.50.20.10">
    <property type="entry name" value="Lipoprotein localisation LolA/LolB/LppX"/>
    <property type="match status" value="1"/>
</dbReference>
<reference evidence="3" key="1">
    <citation type="submission" date="2017-05" db="EMBL/GenBank/DDBJ databases">
        <authorList>
            <person name="Song R."/>
            <person name="Chenine A.L."/>
            <person name="Ruprecht R.M."/>
        </authorList>
    </citation>
    <scope>NUCLEOTIDE SEQUENCE</scope>
    <source>
        <strain evidence="3">ORNL</strain>
    </source>
</reference>
<evidence type="ECO:0008006" key="5">
    <source>
        <dbReference type="Google" id="ProtNLM"/>
    </source>
</evidence>
<evidence type="ECO:0000256" key="2">
    <source>
        <dbReference type="SAM" id="SignalP"/>
    </source>
</evidence>
<dbReference type="RefSeq" id="WP_104937256.1">
    <property type="nucleotide sequence ID" value="NZ_CP021255.1"/>
</dbReference>
<dbReference type="InterPro" id="IPR004564">
    <property type="entry name" value="OM_lipoprot_carrier_LolA-like"/>
</dbReference>
<dbReference type="OrthoDB" id="1027451at2"/>
<evidence type="ECO:0000256" key="1">
    <source>
        <dbReference type="ARBA" id="ARBA00022729"/>
    </source>
</evidence>
<evidence type="ECO:0000313" key="3">
    <source>
        <dbReference type="EMBL" id="AVD72052.1"/>
    </source>
</evidence>
<organism evidence="3 4">
    <name type="scientific">Desulfobulbus oralis</name>
    <dbReference type="NCBI Taxonomy" id="1986146"/>
    <lineage>
        <taxon>Bacteria</taxon>
        <taxon>Pseudomonadati</taxon>
        <taxon>Thermodesulfobacteriota</taxon>
        <taxon>Desulfobulbia</taxon>
        <taxon>Desulfobulbales</taxon>
        <taxon>Desulfobulbaceae</taxon>
        <taxon>Desulfobulbus</taxon>
    </lineage>
</organism>
<feature type="signal peptide" evidence="2">
    <location>
        <begin position="1"/>
        <end position="17"/>
    </location>
</feature>
<accession>A0A2L1GQV4</accession>
<keyword evidence="4" id="KW-1185">Reference proteome</keyword>
<dbReference type="PANTHER" id="PTHR35869:SF1">
    <property type="entry name" value="OUTER-MEMBRANE LIPOPROTEIN CARRIER PROTEIN"/>
    <property type="match status" value="1"/>
</dbReference>
<feature type="chain" id="PRO_5014597433" description="Outer membrane lipoprotein carrier protein LolA" evidence="2">
    <location>
        <begin position="18"/>
        <end position="200"/>
    </location>
</feature>
<evidence type="ECO:0000313" key="4">
    <source>
        <dbReference type="Proteomes" id="UP000239867"/>
    </source>
</evidence>
<dbReference type="AlphaFoldDB" id="A0A2L1GQV4"/>
<sequence>MKAALFPLLFLLGIVGAAPLGAAQAPQEAPKVSLRSVQANFFQEKHLKILAQPISARGVFAFQAPRSLRWEYLYPLHTLLLVHGSDIRKLVDHDGKLVEEKGASLDAMNLALEEITNWLAGRFTENPAFSAEFPDRKRIILRPREKGLAAIISSIELHLSGSEGLLDSVIINEGQDAYTKITFSDAVLNRQLDEHLFTRP</sequence>
<gene>
    <name evidence="3" type="ORF">CAY53_11670</name>
</gene>
<dbReference type="KEGG" id="deo:CAY53_11670"/>
<protein>
    <recommendedName>
        <fullName evidence="5">Outer membrane lipoprotein carrier protein LolA</fullName>
    </recommendedName>
</protein>